<reference evidence="3" key="2">
    <citation type="journal article" date="2013" name="Nat. Commun.">
        <title>Genome of the Chinese tree shrew.</title>
        <authorList>
            <person name="Fan Y."/>
            <person name="Huang Z.Y."/>
            <person name="Cao C.C."/>
            <person name="Chen C.S."/>
            <person name="Chen Y.X."/>
            <person name="Fan D.D."/>
            <person name="He J."/>
            <person name="Hou H.L."/>
            <person name="Hu L."/>
            <person name="Hu X.T."/>
            <person name="Jiang X.T."/>
            <person name="Lai R."/>
            <person name="Lang Y.S."/>
            <person name="Liang B."/>
            <person name="Liao S.G."/>
            <person name="Mu D."/>
            <person name="Ma Y.Y."/>
            <person name="Niu Y.Y."/>
            <person name="Sun X.Q."/>
            <person name="Xia J.Q."/>
            <person name="Xiao J."/>
            <person name="Xiong Z.Q."/>
            <person name="Xu L."/>
            <person name="Yang L."/>
            <person name="Zhang Y."/>
            <person name="Zhao W."/>
            <person name="Zhao X.D."/>
            <person name="Zheng Y.T."/>
            <person name="Zhou J.M."/>
            <person name="Zhu Y.B."/>
            <person name="Zhang G.J."/>
            <person name="Wang J."/>
            <person name="Yao Y.G."/>
        </authorList>
    </citation>
    <scope>NUCLEOTIDE SEQUENCE [LARGE SCALE GENOMIC DNA]</scope>
</reference>
<evidence type="ECO:0000256" key="1">
    <source>
        <dbReference type="SAM" id="MobiDB-lite"/>
    </source>
</evidence>
<keyword evidence="3" id="KW-1185">Reference proteome</keyword>
<protein>
    <submittedName>
        <fullName evidence="2">Uncharacterized protein</fullName>
    </submittedName>
</protein>
<dbReference type="InParanoid" id="L9JCP4"/>
<proteinExistence type="predicted"/>
<feature type="compositionally biased region" description="Basic and acidic residues" evidence="1">
    <location>
        <begin position="49"/>
        <end position="60"/>
    </location>
</feature>
<dbReference type="AlphaFoldDB" id="L9JCP4"/>
<name>L9JCP4_TUPCH</name>
<organism evidence="2 3">
    <name type="scientific">Tupaia chinensis</name>
    <name type="common">Chinese tree shrew</name>
    <name type="synonym">Tupaia belangeri chinensis</name>
    <dbReference type="NCBI Taxonomy" id="246437"/>
    <lineage>
        <taxon>Eukaryota</taxon>
        <taxon>Metazoa</taxon>
        <taxon>Chordata</taxon>
        <taxon>Craniata</taxon>
        <taxon>Vertebrata</taxon>
        <taxon>Euteleostomi</taxon>
        <taxon>Mammalia</taxon>
        <taxon>Eutheria</taxon>
        <taxon>Euarchontoglires</taxon>
        <taxon>Scandentia</taxon>
        <taxon>Tupaiidae</taxon>
        <taxon>Tupaia</taxon>
    </lineage>
</organism>
<dbReference type="Proteomes" id="UP000011518">
    <property type="component" value="Unassembled WGS sequence"/>
</dbReference>
<evidence type="ECO:0000313" key="2">
    <source>
        <dbReference type="EMBL" id="ELW48064.1"/>
    </source>
</evidence>
<sequence>MQPIRVLSEVQVSCYTVKVYREAILKPDSGPVYREAILKPDSGPGKFYHNKENGKSKNEKGNGPGFESLVNKPVMVSLLLNDGDDAIL</sequence>
<accession>L9JCP4</accession>
<dbReference type="EMBL" id="KB321075">
    <property type="protein sequence ID" value="ELW48064.1"/>
    <property type="molecule type" value="Genomic_DNA"/>
</dbReference>
<feature type="region of interest" description="Disordered" evidence="1">
    <location>
        <begin position="41"/>
        <end position="66"/>
    </location>
</feature>
<evidence type="ECO:0000313" key="3">
    <source>
        <dbReference type="Proteomes" id="UP000011518"/>
    </source>
</evidence>
<reference evidence="3" key="1">
    <citation type="submission" date="2012-07" db="EMBL/GenBank/DDBJ databases">
        <title>Genome of the Chinese tree shrew, a rising model animal genetically related to primates.</title>
        <authorList>
            <person name="Zhang G."/>
            <person name="Fan Y."/>
            <person name="Yao Y."/>
            <person name="Huang Z."/>
        </authorList>
    </citation>
    <scope>NUCLEOTIDE SEQUENCE [LARGE SCALE GENOMIC DNA]</scope>
</reference>
<gene>
    <name evidence="2" type="ORF">TREES_T100011040</name>
</gene>